<dbReference type="EMBL" id="NVQR01000030">
    <property type="protein sequence ID" value="PCH62960.1"/>
    <property type="molecule type" value="Genomic_DNA"/>
</dbReference>
<dbReference type="Gene3D" id="3.10.129.10">
    <property type="entry name" value="Hotdog Thioesterase"/>
    <property type="match status" value="1"/>
</dbReference>
<dbReference type="PANTHER" id="PTHR42993:SF1">
    <property type="entry name" value="MAOC-LIKE DEHYDRATASE DOMAIN-CONTAINING PROTEIN"/>
    <property type="match status" value="1"/>
</dbReference>
<evidence type="ECO:0000313" key="2">
    <source>
        <dbReference type="EMBL" id="PCH62960.1"/>
    </source>
</evidence>
<dbReference type="AlphaFoldDB" id="A0A2A4MT08"/>
<dbReference type="SUPFAM" id="SSF54637">
    <property type="entry name" value="Thioesterase/thiol ester dehydrase-isomerase"/>
    <property type="match status" value="1"/>
</dbReference>
<dbReference type="InterPro" id="IPR039375">
    <property type="entry name" value="NodN-like"/>
</dbReference>
<name>A0A2A4MT08_9GAMM</name>
<reference evidence="3" key="1">
    <citation type="submission" date="2017-08" db="EMBL/GenBank/DDBJ databases">
        <title>A dynamic microbial community with high functional redundancy inhabits the cold, oxic subseafloor aquifer.</title>
        <authorList>
            <person name="Tully B.J."/>
            <person name="Wheat C.G."/>
            <person name="Glazer B.T."/>
            <person name="Huber J.A."/>
        </authorList>
    </citation>
    <scope>NUCLEOTIDE SEQUENCE [LARGE SCALE GENOMIC DNA]</scope>
</reference>
<dbReference type="InterPro" id="IPR029069">
    <property type="entry name" value="HotDog_dom_sf"/>
</dbReference>
<accession>A0A2A4MT08</accession>
<organism evidence="2 3">
    <name type="scientific">SAR86 cluster bacterium</name>
    <dbReference type="NCBI Taxonomy" id="2030880"/>
    <lineage>
        <taxon>Bacteria</taxon>
        <taxon>Pseudomonadati</taxon>
        <taxon>Pseudomonadota</taxon>
        <taxon>Gammaproteobacteria</taxon>
        <taxon>SAR86 cluster</taxon>
    </lineage>
</organism>
<dbReference type="CDD" id="cd03450">
    <property type="entry name" value="NodN"/>
    <property type="match status" value="1"/>
</dbReference>
<evidence type="ECO:0000313" key="3">
    <source>
        <dbReference type="Proteomes" id="UP000218172"/>
    </source>
</evidence>
<dbReference type="PANTHER" id="PTHR42993">
    <property type="entry name" value="MAOC-LIKE DEHYDRATASE DOMAIN-CONTAINING PROTEIN"/>
    <property type="match status" value="1"/>
</dbReference>
<protein>
    <recommendedName>
        <fullName evidence="1">MaoC-like domain-containing protein</fullName>
    </recommendedName>
</protein>
<dbReference type="Pfam" id="PF01575">
    <property type="entry name" value="MaoC_dehydratas"/>
    <property type="match status" value="1"/>
</dbReference>
<gene>
    <name evidence="2" type="ORF">COC19_02040</name>
</gene>
<feature type="domain" description="MaoC-like" evidence="1">
    <location>
        <begin position="15"/>
        <end position="119"/>
    </location>
</feature>
<proteinExistence type="predicted"/>
<evidence type="ECO:0000259" key="1">
    <source>
        <dbReference type="Pfam" id="PF01575"/>
    </source>
</evidence>
<dbReference type="InterPro" id="IPR002539">
    <property type="entry name" value="MaoC-like_dom"/>
</dbReference>
<sequence length="154" mass="17055">MSNIVNPATLPDYLDTEVGITDWFEIDQARIDKFAEATEDFQYIHIDPERAATTPFGSTIAHGFLTLSLMSMLSANNGGIKLENTVMGINYGLDKVRFITPVKVGAKIRARFTLMTAVEKKPKHFLMKHKVTIDIQGADKPALIAEWLGMTVVG</sequence>
<dbReference type="Proteomes" id="UP000218172">
    <property type="component" value="Unassembled WGS sequence"/>
</dbReference>
<comment type="caution">
    <text evidence="2">The sequence shown here is derived from an EMBL/GenBank/DDBJ whole genome shotgun (WGS) entry which is preliminary data.</text>
</comment>